<dbReference type="InterPro" id="IPR050417">
    <property type="entry name" value="Sugar_Epim/Isomerase"/>
</dbReference>
<dbReference type="GO" id="GO:0034015">
    <property type="term" value="F:L-ribulose-5-phosphate 3-epimerase activity"/>
    <property type="evidence" value="ECO:0007669"/>
    <property type="project" value="UniProtKB-EC"/>
</dbReference>
<feature type="signal peptide" evidence="2">
    <location>
        <begin position="1"/>
        <end position="31"/>
    </location>
</feature>
<keyword evidence="5" id="KW-1185">Reference proteome</keyword>
<dbReference type="EMBL" id="SJPH01000002">
    <property type="protein sequence ID" value="TWT47201.1"/>
    <property type="molecule type" value="Genomic_DNA"/>
</dbReference>
<dbReference type="Pfam" id="PF01261">
    <property type="entry name" value="AP_endonuc_2"/>
    <property type="match status" value="1"/>
</dbReference>
<dbReference type="PANTHER" id="PTHR43489">
    <property type="entry name" value="ISOMERASE"/>
    <property type="match status" value="1"/>
</dbReference>
<evidence type="ECO:0000313" key="5">
    <source>
        <dbReference type="Proteomes" id="UP000318995"/>
    </source>
</evidence>
<dbReference type="InterPro" id="IPR036237">
    <property type="entry name" value="Xyl_isomerase-like_sf"/>
</dbReference>
<dbReference type="InterPro" id="IPR013022">
    <property type="entry name" value="Xyl_isomerase-like_TIM-brl"/>
</dbReference>
<dbReference type="Gene3D" id="3.20.20.150">
    <property type="entry name" value="Divalent-metal-dependent TIM barrel enzymes"/>
    <property type="match status" value="1"/>
</dbReference>
<proteinExistence type="predicted"/>
<dbReference type="SUPFAM" id="SSF51658">
    <property type="entry name" value="Xylose isomerase-like"/>
    <property type="match status" value="1"/>
</dbReference>
<dbReference type="OrthoDB" id="9782669at2"/>
<evidence type="ECO:0000259" key="3">
    <source>
        <dbReference type="Pfam" id="PF01261"/>
    </source>
</evidence>
<comment type="caution">
    <text evidence="4">The sequence shown here is derived from an EMBL/GenBank/DDBJ whole genome shotgun (WGS) entry which is preliminary data.</text>
</comment>
<dbReference type="PROSITE" id="PS51318">
    <property type="entry name" value="TAT"/>
    <property type="match status" value="1"/>
</dbReference>
<dbReference type="Proteomes" id="UP000318995">
    <property type="component" value="Unassembled WGS sequence"/>
</dbReference>
<reference evidence="4 5" key="1">
    <citation type="submission" date="2019-02" db="EMBL/GenBank/DDBJ databases">
        <title>Deep-cultivation of Planctomycetes and their phenomic and genomic characterization uncovers novel biology.</title>
        <authorList>
            <person name="Wiegand S."/>
            <person name="Jogler M."/>
            <person name="Boedeker C."/>
            <person name="Pinto D."/>
            <person name="Vollmers J."/>
            <person name="Rivas-Marin E."/>
            <person name="Kohn T."/>
            <person name="Peeters S.H."/>
            <person name="Heuer A."/>
            <person name="Rast P."/>
            <person name="Oberbeckmann S."/>
            <person name="Bunk B."/>
            <person name="Jeske O."/>
            <person name="Meyerdierks A."/>
            <person name="Storesund J.E."/>
            <person name="Kallscheuer N."/>
            <person name="Luecker S."/>
            <person name="Lage O.M."/>
            <person name="Pohl T."/>
            <person name="Merkel B.J."/>
            <person name="Hornburger P."/>
            <person name="Mueller R.-W."/>
            <person name="Bruemmer F."/>
            <person name="Labrenz M."/>
            <person name="Spormann A.M."/>
            <person name="Op Den Camp H."/>
            <person name="Overmann J."/>
            <person name="Amann R."/>
            <person name="Jetten M.S.M."/>
            <person name="Mascher T."/>
            <person name="Medema M.H."/>
            <person name="Devos D.P."/>
            <person name="Kaster A.-K."/>
            <person name="Ovreas L."/>
            <person name="Rohde M."/>
            <person name="Galperin M.Y."/>
            <person name="Jogler C."/>
        </authorList>
    </citation>
    <scope>NUCLEOTIDE SEQUENCE [LARGE SCALE GENOMIC DNA]</scope>
    <source>
        <strain evidence="4 5">Pla111</strain>
    </source>
</reference>
<dbReference type="InterPro" id="IPR006311">
    <property type="entry name" value="TAT_signal"/>
</dbReference>
<dbReference type="PANTHER" id="PTHR43489:SF7">
    <property type="entry name" value="3-DEHYDRO-D-GULOSIDE 4-EPIMERASE-RELATED"/>
    <property type="match status" value="1"/>
</dbReference>
<keyword evidence="2" id="KW-0732">Signal</keyword>
<dbReference type="EC" id="5.1.3.22" evidence="4"/>
<name>A0A5C5WB10_9BACT</name>
<evidence type="ECO:0000256" key="2">
    <source>
        <dbReference type="SAM" id="SignalP"/>
    </source>
</evidence>
<keyword evidence="1 4" id="KW-0413">Isomerase</keyword>
<feature type="chain" id="PRO_5022662238" evidence="2">
    <location>
        <begin position="32"/>
        <end position="301"/>
    </location>
</feature>
<evidence type="ECO:0000256" key="1">
    <source>
        <dbReference type="ARBA" id="ARBA00023235"/>
    </source>
</evidence>
<organism evidence="4 5">
    <name type="scientific">Botrimarina hoheduenensis</name>
    <dbReference type="NCBI Taxonomy" id="2528000"/>
    <lineage>
        <taxon>Bacteria</taxon>
        <taxon>Pseudomonadati</taxon>
        <taxon>Planctomycetota</taxon>
        <taxon>Planctomycetia</taxon>
        <taxon>Pirellulales</taxon>
        <taxon>Lacipirellulaceae</taxon>
        <taxon>Botrimarina</taxon>
    </lineage>
</organism>
<evidence type="ECO:0000313" key="4">
    <source>
        <dbReference type="EMBL" id="TWT47201.1"/>
    </source>
</evidence>
<sequence length="301" mass="32879" precursor="true">MSSMMSLSRRRFGASLAASAAGAALASMAHASKPSSVSTDNDNLCRFRFAVKWGMIEIDGPPLNRFRLCRELGYDGMELISPGQPSTNELLSASTETGLPVHGLVNERHWQLRLSSPEVAVRDQGRAILEQAIRDCAALRGHTVLLVPGVVGPEATHDQVWSRSLAEIRKVLPLCSTHGVRVLIENVWNGFCETPETYRDYLDAIGSPWVGAYLDLGNCRKFGPTEDWVRTLGPRIVKLDVKDWGAAKGFCKIGEGDVDWPAVRTALAEIGYSGWCTAEVTGGGRDRLADIHQRMTNALYG</sequence>
<accession>A0A5C5WB10</accession>
<gene>
    <name evidence="4" type="primary">ulaE_1</name>
    <name evidence="4" type="ORF">Pla111_08130</name>
</gene>
<feature type="domain" description="Xylose isomerase-like TIM barrel" evidence="3">
    <location>
        <begin position="66"/>
        <end position="283"/>
    </location>
</feature>
<dbReference type="AlphaFoldDB" id="A0A5C5WB10"/>
<protein>
    <submittedName>
        <fullName evidence="4">L-ribulose-5-phosphate 3-epimerase UlaE</fullName>
        <ecNumber evidence="4">5.1.3.22</ecNumber>
    </submittedName>
</protein>